<comment type="caution">
    <text evidence="6">The sequence shown here is derived from an EMBL/GenBank/DDBJ whole genome shotgun (WGS) entry which is preliminary data.</text>
</comment>
<accession>A0ABU8J8P7</accession>
<feature type="transmembrane region" description="Helical" evidence="5">
    <location>
        <begin position="49"/>
        <end position="67"/>
    </location>
</feature>
<dbReference type="Pfam" id="PF07681">
    <property type="entry name" value="DoxX"/>
    <property type="match status" value="1"/>
</dbReference>
<dbReference type="Proteomes" id="UP001381174">
    <property type="component" value="Unassembled WGS sequence"/>
</dbReference>
<comment type="subcellular location">
    <subcellularLocation>
        <location evidence="1">Membrane</location>
        <topology evidence="1">Multi-pass membrane protein</topology>
    </subcellularLocation>
</comment>
<dbReference type="InterPro" id="IPR032808">
    <property type="entry name" value="DoxX"/>
</dbReference>
<organism evidence="6 7">
    <name type="scientific">Fulvimonas yonginensis</name>
    <dbReference type="NCBI Taxonomy" id="1495200"/>
    <lineage>
        <taxon>Bacteria</taxon>
        <taxon>Pseudomonadati</taxon>
        <taxon>Pseudomonadota</taxon>
        <taxon>Gammaproteobacteria</taxon>
        <taxon>Lysobacterales</taxon>
        <taxon>Rhodanobacteraceae</taxon>
        <taxon>Fulvimonas</taxon>
    </lineage>
</organism>
<evidence type="ECO:0000313" key="6">
    <source>
        <dbReference type="EMBL" id="MEI7035875.1"/>
    </source>
</evidence>
<dbReference type="EMBL" id="JBBBNY010000002">
    <property type="protein sequence ID" value="MEI7035875.1"/>
    <property type="molecule type" value="Genomic_DNA"/>
</dbReference>
<evidence type="ECO:0000313" key="7">
    <source>
        <dbReference type="Proteomes" id="UP001381174"/>
    </source>
</evidence>
<evidence type="ECO:0000256" key="1">
    <source>
        <dbReference type="ARBA" id="ARBA00004141"/>
    </source>
</evidence>
<evidence type="ECO:0000256" key="2">
    <source>
        <dbReference type="ARBA" id="ARBA00022692"/>
    </source>
</evidence>
<feature type="transmembrane region" description="Helical" evidence="5">
    <location>
        <begin position="113"/>
        <end position="133"/>
    </location>
</feature>
<keyword evidence="4 5" id="KW-0472">Membrane</keyword>
<name>A0ABU8J8P7_9GAMM</name>
<evidence type="ECO:0000256" key="3">
    <source>
        <dbReference type="ARBA" id="ARBA00022989"/>
    </source>
</evidence>
<gene>
    <name evidence="6" type="ORF">WAT24_03775</name>
</gene>
<evidence type="ECO:0000256" key="4">
    <source>
        <dbReference type="ARBA" id="ARBA00023136"/>
    </source>
</evidence>
<keyword evidence="3 5" id="KW-1133">Transmembrane helix</keyword>
<dbReference type="RefSeq" id="WP_336806499.1">
    <property type="nucleotide sequence ID" value="NZ_JBBBNY010000002.1"/>
</dbReference>
<keyword evidence="7" id="KW-1185">Reference proteome</keyword>
<evidence type="ECO:0000256" key="5">
    <source>
        <dbReference type="SAM" id="Phobius"/>
    </source>
</evidence>
<proteinExistence type="predicted"/>
<sequence length="164" mass="17909">MNWIDLVGLPLLIRLFLVVLFPFSAMDKIFNWEGALRQANSSFLPGGPVLLVLGMTLELVGPACILFGWHDRLAAFLLAAYCVVTALLYHNFWAYRDFWAKGDSVARTHFWDFLKNFCVAGGMLLLAFSAQLAPARAVLAHPLSSTPAYTPAGIAPALPSGDTP</sequence>
<keyword evidence="2 5" id="KW-0812">Transmembrane</keyword>
<feature type="transmembrane region" description="Helical" evidence="5">
    <location>
        <begin position="74"/>
        <end position="93"/>
    </location>
</feature>
<protein>
    <submittedName>
        <fullName evidence="6">DoxX family protein</fullName>
    </submittedName>
</protein>
<reference evidence="6 7" key="1">
    <citation type="journal article" date="2014" name="Int. J. Syst. Evol. Microbiol.">
        <title>Fulvimonas yonginensis sp. nov., isolated from greenhouse soil, and emended description of the genus Fulvimonas.</title>
        <authorList>
            <person name="Ahn J.H."/>
            <person name="Kim S.J."/>
            <person name="Weon H.Y."/>
            <person name="Hong S.B."/>
            <person name="Seok S.J."/>
            <person name="Kwon S.W."/>
        </authorList>
    </citation>
    <scope>NUCLEOTIDE SEQUENCE [LARGE SCALE GENOMIC DNA]</scope>
    <source>
        <strain evidence="6 7">KACC 16952</strain>
    </source>
</reference>